<dbReference type="RefSeq" id="WP_153585503.1">
    <property type="nucleotide sequence ID" value="NZ_WJBU01000011.1"/>
</dbReference>
<dbReference type="CDD" id="cd08432">
    <property type="entry name" value="PBP2_GcdR_TrpI_HvrB_AmpR_like"/>
    <property type="match status" value="1"/>
</dbReference>
<dbReference type="AlphaFoldDB" id="A0A844AUK8"/>
<dbReference type="SUPFAM" id="SSF46785">
    <property type="entry name" value="Winged helix' DNA-binding domain"/>
    <property type="match status" value="1"/>
</dbReference>
<dbReference type="SUPFAM" id="SSF53850">
    <property type="entry name" value="Periplasmic binding protein-like II"/>
    <property type="match status" value="1"/>
</dbReference>
<dbReference type="InterPro" id="IPR036388">
    <property type="entry name" value="WH-like_DNA-bd_sf"/>
</dbReference>
<dbReference type="Gene3D" id="3.40.190.10">
    <property type="entry name" value="Periplasmic binding protein-like II"/>
    <property type="match status" value="2"/>
</dbReference>
<comment type="caution">
    <text evidence="6">The sequence shown here is derived from an EMBL/GenBank/DDBJ whole genome shotgun (WGS) entry which is preliminary data.</text>
</comment>
<dbReference type="InterPro" id="IPR005119">
    <property type="entry name" value="LysR_subst-bd"/>
</dbReference>
<dbReference type="PRINTS" id="PR00039">
    <property type="entry name" value="HTHLYSR"/>
</dbReference>
<name>A0A844AUK8_9BURK</name>
<keyword evidence="3" id="KW-0238">DNA-binding</keyword>
<feature type="domain" description="HTH lysR-type" evidence="5">
    <location>
        <begin position="25"/>
        <end position="82"/>
    </location>
</feature>
<dbReference type="InterPro" id="IPR036390">
    <property type="entry name" value="WH_DNA-bd_sf"/>
</dbReference>
<sequence length="323" mass="35483">MPIRNAKLPSGFPAARLSASRNELPPLDLLRTFDAAARHLSFTLAGQELFLTQSAVSRQIQQVEAHLGVPLFTRHHRALALTEAGQLLHRAVVDSLERLRDATARVRSTSTMRQVSLTCTNGFASLWLIPRLSRFTANHPDVDVRISATMDVLDLDRSQFDLAVRFCPTSDGMGPPLFEEMVLPVCAPQLVKSRPHPLKKPADLIHHSLLAVDMPQGMALTVDWEPWIHSMGLEDLRAKSYMRFTTYADAISAAVAGQGVAIGRLPLLAEMLRDKRLVAPFGGGASSQRGYYVLLGSKGASNPDAKAFVDWLRVEAELARVHA</sequence>
<dbReference type="Proteomes" id="UP000487350">
    <property type="component" value="Unassembled WGS sequence"/>
</dbReference>
<accession>A0A844AUK8</accession>
<evidence type="ECO:0000256" key="1">
    <source>
        <dbReference type="ARBA" id="ARBA00009437"/>
    </source>
</evidence>
<organism evidence="6 7">
    <name type="scientific">Caenimonas koreensis DSM 17982</name>
    <dbReference type="NCBI Taxonomy" id="1121255"/>
    <lineage>
        <taxon>Bacteria</taxon>
        <taxon>Pseudomonadati</taxon>
        <taxon>Pseudomonadota</taxon>
        <taxon>Betaproteobacteria</taxon>
        <taxon>Burkholderiales</taxon>
        <taxon>Comamonadaceae</taxon>
        <taxon>Caenimonas</taxon>
    </lineage>
</organism>
<comment type="similarity">
    <text evidence="1">Belongs to the LysR transcriptional regulatory family.</text>
</comment>
<dbReference type="InterPro" id="IPR000847">
    <property type="entry name" value="LysR_HTH_N"/>
</dbReference>
<dbReference type="GO" id="GO:0043565">
    <property type="term" value="F:sequence-specific DNA binding"/>
    <property type="evidence" value="ECO:0007669"/>
    <property type="project" value="TreeGrafter"/>
</dbReference>
<keyword evidence="7" id="KW-1185">Reference proteome</keyword>
<dbReference type="Pfam" id="PF00126">
    <property type="entry name" value="HTH_1"/>
    <property type="match status" value="1"/>
</dbReference>
<keyword evidence="4" id="KW-0804">Transcription</keyword>
<gene>
    <name evidence="6" type="ORF">GHT07_12950</name>
</gene>
<dbReference type="Gene3D" id="1.10.10.10">
    <property type="entry name" value="Winged helix-like DNA-binding domain superfamily/Winged helix DNA-binding domain"/>
    <property type="match status" value="1"/>
</dbReference>
<dbReference type="GO" id="GO:0006351">
    <property type="term" value="P:DNA-templated transcription"/>
    <property type="evidence" value="ECO:0007669"/>
    <property type="project" value="TreeGrafter"/>
</dbReference>
<keyword evidence="2" id="KW-0805">Transcription regulation</keyword>
<reference evidence="6 7" key="1">
    <citation type="submission" date="2019-11" db="EMBL/GenBank/DDBJ databases">
        <title>Caenimonas koreensis gen. nov., sp. nov., isolated from activated sludge.</title>
        <authorList>
            <person name="Seung H.R."/>
        </authorList>
    </citation>
    <scope>NUCLEOTIDE SEQUENCE [LARGE SCALE GENOMIC DNA]</scope>
    <source>
        <strain evidence="6 7">EMB320</strain>
    </source>
</reference>
<evidence type="ECO:0000256" key="2">
    <source>
        <dbReference type="ARBA" id="ARBA00023015"/>
    </source>
</evidence>
<protein>
    <submittedName>
        <fullName evidence="6">LysR family transcriptional regulator</fullName>
    </submittedName>
</protein>
<dbReference type="FunFam" id="1.10.10.10:FF:000038">
    <property type="entry name" value="Glycine cleavage system transcriptional activator"/>
    <property type="match status" value="1"/>
</dbReference>
<dbReference type="GO" id="GO:0003700">
    <property type="term" value="F:DNA-binding transcription factor activity"/>
    <property type="evidence" value="ECO:0007669"/>
    <property type="project" value="InterPro"/>
</dbReference>
<dbReference type="PROSITE" id="PS50931">
    <property type="entry name" value="HTH_LYSR"/>
    <property type="match status" value="1"/>
</dbReference>
<proteinExistence type="inferred from homology"/>
<dbReference type="Pfam" id="PF03466">
    <property type="entry name" value="LysR_substrate"/>
    <property type="match status" value="1"/>
</dbReference>
<dbReference type="PANTHER" id="PTHR30537:SF26">
    <property type="entry name" value="GLYCINE CLEAVAGE SYSTEM TRANSCRIPTIONAL ACTIVATOR"/>
    <property type="match status" value="1"/>
</dbReference>
<evidence type="ECO:0000256" key="4">
    <source>
        <dbReference type="ARBA" id="ARBA00023163"/>
    </source>
</evidence>
<dbReference type="EMBL" id="WJBU01000011">
    <property type="protein sequence ID" value="MRD48190.1"/>
    <property type="molecule type" value="Genomic_DNA"/>
</dbReference>
<dbReference type="InterPro" id="IPR058163">
    <property type="entry name" value="LysR-type_TF_proteobact-type"/>
</dbReference>
<evidence type="ECO:0000256" key="3">
    <source>
        <dbReference type="ARBA" id="ARBA00023125"/>
    </source>
</evidence>
<evidence type="ECO:0000313" key="6">
    <source>
        <dbReference type="EMBL" id="MRD48190.1"/>
    </source>
</evidence>
<dbReference type="PANTHER" id="PTHR30537">
    <property type="entry name" value="HTH-TYPE TRANSCRIPTIONAL REGULATOR"/>
    <property type="match status" value="1"/>
</dbReference>
<dbReference type="OrthoDB" id="8688993at2"/>
<evidence type="ECO:0000313" key="7">
    <source>
        <dbReference type="Proteomes" id="UP000487350"/>
    </source>
</evidence>
<evidence type="ECO:0000259" key="5">
    <source>
        <dbReference type="PROSITE" id="PS50931"/>
    </source>
</evidence>